<dbReference type="PANTHER" id="PTHR13847:SF289">
    <property type="entry name" value="GLYCINE OXIDASE"/>
    <property type="match status" value="1"/>
</dbReference>
<dbReference type="Gene3D" id="3.50.50.60">
    <property type="entry name" value="FAD/NAD(P)-binding domain"/>
    <property type="match status" value="2"/>
</dbReference>
<dbReference type="Pfam" id="PF01266">
    <property type="entry name" value="DAO"/>
    <property type="match status" value="1"/>
</dbReference>
<dbReference type="InterPro" id="IPR006076">
    <property type="entry name" value="FAD-dep_OxRdtase"/>
</dbReference>
<dbReference type="Proteomes" id="UP000315082">
    <property type="component" value="Chromosome"/>
</dbReference>
<feature type="domain" description="FAD dependent oxidoreductase" evidence="2">
    <location>
        <begin position="2"/>
        <end position="393"/>
    </location>
</feature>
<evidence type="ECO:0000259" key="2">
    <source>
        <dbReference type="Pfam" id="PF01266"/>
    </source>
</evidence>
<dbReference type="AlphaFoldDB" id="A0A518JSD6"/>
<dbReference type="PANTHER" id="PTHR13847">
    <property type="entry name" value="SARCOSINE DEHYDROGENASE-RELATED"/>
    <property type="match status" value="1"/>
</dbReference>
<keyword evidence="1 3" id="KW-0560">Oxidoreductase</keyword>
<dbReference type="InterPro" id="IPR036188">
    <property type="entry name" value="FAD/NAD-bd_sf"/>
</dbReference>
<reference evidence="3 4" key="1">
    <citation type="submission" date="2019-02" db="EMBL/GenBank/DDBJ databases">
        <title>Deep-cultivation of Planctomycetes and their phenomic and genomic characterization uncovers novel biology.</title>
        <authorList>
            <person name="Wiegand S."/>
            <person name="Jogler M."/>
            <person name="Boedeker C."/>
            <person name="Pinto D."/>
            <person name="Vollmers J."/>
            <person name="Rivas-Marin E."/>
            <person name="Kohn T."/>
            <person name="Peeters S.H."/>
            <person name="Heuer A."/>
            <person name="Rast P."/>
            <person name="Oberbeckmann S."/>
            <person name="Bunk B."/>
            <person name="Jeske O."/>
            <person name="Meyerdierks A."/>
            <person name="Storesund J.E."/>
            <person name="Kallscheuer N."/>
            <person name="Luecker S."/>
            <person name="Lage O.M."/>
            <person name="Pohl T."/>
            <person name="Merkel B.J."/>
            <person name="Hornburger P."/>
            <person name="Mueller R.-W."/>
            <person name="Bruemmer F."/>
            <person name="Labrenz M."/>
            <person name="Spormann A.M."/>
            <person name="Op den Camp H."/>
            <person name="Overmann J."/>
            <person name="Amann R."/>
            <person name="Jetten M.S.M."/>
            <person name="Mascher T."/>
            <person name="Medema M.H."/>
            <person name="Devos D.P."/>
            <person name="Kaster A.-K."/>
            <person name="Ovreas L."/>
            <person name="Rohde M."/>
            <person name="Galperin M.Y."/>
            <person name="Jogler C."/>
        </authorList>
    </citation>
    <scope>NUCLEOTIDE SEQUENCE [LARGE SCALE GENOMIC DNA]</scope>
    <source>
        <strain evidence="3 4">Poly24</strain>
    </source>
</reference>
<dbReference type="GO" id="GO:0005737">
    <property type="term" value="C:cytoplasm"/>
    <property type="evidence" value="ECO:0007669"/>
    <property type="project" value="TreeGrafter"/>
</dbReference>
<evidence type="ECO:0000313" key="4">
    <source>
        <dbReference type="Proteomes" id="UP000315082"/>
    </source>
</evidence>
<dbReference type="EC" id="1.4.99.6" evidence="3"/>
<evidence type="ECO:0000313" key="3">
    <source>
        <dbReference type="EMBL" id="QDV68454.1"/>
    </source>
</evidence>
<dbReference type="SUPFAM" id="SSF51905">
    <property type="entry name" value="FAD/NAD(P)-binding domain"/>
    <property type="match status" value="1"/>
</dbReference>
<accession>A0A518JSD6</accession>
<dbReference type="SUPFAM" id="SSF54373">
    <property type="entry name" value="FAD-linked reductases, C-terminal domain"/>
    <property type="match status" value="1"/>
</dbReference>
<proteinExistence type="predicted"/>
<dbReference type="Gene3D" id="3.30.9.10">
    <property type="entry name" value="D-Amino Acid Oxidase, subunit A, domain 2"/>
    <property type="match status" value="1"/>
</dbReference>
<dbReference type="EMBL" id="CP036348">
    <property type="protein sequence ID" value="QDV68454.1"/>
    <property type="molecule type" value="Genomic_DNA"/>
</dbReference>
<dbReference type="KEGG" id="rcf:Poly24_21630"/>
<dbReference type="GO" id="GO:0016491">
    <property type="term" value="F:oxidoreductase activity"/>
    <property type="evidence" value="ECO:0007669"/>
    <property type="project" value="UniProtKB-KW"/>
</dbReference>
<evidence type="ECO:0000256" key="1">
    <source>
        <dbReference type="ARBA" id="ARBA00023002"/>
    </source>
</evidence>
<keyword evidence="4" id="KW-1185">Reference proteome</keyword>
<protein>
    <submittedName>
        <fullName evidence="3">D-amino acid dehydrogenase small subunit</fullName>
        <ecNumber evidence="3">1.4.99.6</ecNumber>
    </submittedName>
</protein>
<gene>
    <name evidence="3" type="primary">dadA_1</name>
    <name evidence="3" type="ORF">Poly24_21630</name>
</gene>
<organism evidence="3 4">
    <name type="scientific">Rosistilla carotiformis</name>
    <dbReference type="NCBI Taxonomy" id="2528017"/>
    <lineage>
        <taxon>Bacteria</taxon>
        <taxon>Pseudomonadati</taxon>
        <taxon>Planctomycetota</taxon>
        <taxon>Planctomycetia</taxon>
        <taxon>Pirellulales</taxon>
        <taxon>Pirellulaceae</taxon>
        <taxon>Rosistilla</taxon>
    </lineage>
</organism>
<name>A0A518JSD6_9BACT</name>
<sequence>MIGGGVIGIASAYYLAKEGWKVTILERGRTGVACSRGNCGIIGLSHFMPLNTPGAVTSTLKAMLRPDSPFSIRPRFDPRLWFWLSNFALRCNQKQMLASARVRAALLESTEIAYRELLENEPIDCELGREGSLFVFKSPGPFEQYAKTDAWIRREFDFPADRIEGDDLQAFEPSLKEGLAGAWHYPQDFHVRPDRLVASWRKVAEGLGVEIRENTEVVRIDADPYDSRRATRVITEREEITADCVVVAMGAMTPIMNEHLGCRLPVQPGKGYSITQSRPSISPRMPLLFKEHKVVATPFDSGYRLGSTMEFAGYDTRFRQKRFDLLGNAAELYLHEPNGPQTEEMWFGWRSMTYDGIPFIDRSPRFANVLVATGHNMIGITLAPATGKLIAELAGDRKPHIDLHPLRIGR</sequence>